<gene>
    <name evidence="1" type="ORF">cyc_02032</name>
</gene>
<keyword evidence="2" id="KW-1185">Reference proteome</keyword>
<accession>A0A1D3CWC1</accession>
<sequence>MKLIETALVATALVASYSFPSEALKVGGIPQQHLQPAAAFAEVQAQEQALQQIRDAIAKISSSSSDDPEDADGESTMQRQLLVAITPAMRTLMRSLAMSIAPQLKDECDKIVADLTAAAGGDLDEDLGLGDFSFQQQQQRQKVTAQSFWDTVKKNLGKVATLAAPLVASLAEKLGPMVEKLGKKAAPVFATHIASLMHEACLIAEQEAGVEPVEAV</sequence>
<dbReference type="Proteomes" id="UP000095192">
    <property type="component" value="Unassembled WGS sequence"/>
</dbReference>
<evidence type="ECO:0000313" key="1">
    <source>
        <dbReference type="EMBL" id="OEH75478.1"/>
    </source>
</evidence>
<dbReference type="OrthoDB" id="347646at2759"/>
<dbReference type="AlphaFoldDB" id="A0A1D3CWC1"/>
<protein>
    <submittedName>
        <fullName evidence="1">Uncharacterized protein</fullName>
    </submittedName>
</protein>
<dbReference type="EMBL" id="JROU02001717">
    <property type="protein sequence ID" value="OEH75478.1"/>
    <property type="molecule type" value="Genomic_DNA"/>
</dbReference>
<dbReference type="GeneID" id="34618942"/>
<reference evidence="1 2" key="1">
    <citation type="journal article" date="2016" name="BMC Genomics">
        <title>Comparative genomics reveals Cyclospora cayetanensis possesses coccidia-like metabolism and invasion components but unique surface antigens.</title>
        <authorList>
            <person name="Liu S."/>
            <person name="Wang L."/>
            <person name="Zheng H."/>
            <person name="Xu Z."/>
            <person name="Roellig D.M."/>
            <person name="Li N."/>
            <person name="Frace M.A."/>
            <person name="Tang K."/>
            <person name="Arrowood M.J."/>
            <person name="Moss D.M."/>
            <person name="Zhang L."/>
            <person name="Feng Y."/>
            <person name="Xiao L."/>
        </authorList>
    </citation>
    <scope>NUCLEOTIDE SEQUENCE [LARGE SCALE GENOMIC DNA]</scope>
    <source>
        <strain evidence="1 2">CHN_HEN01</strain>
    </source>
</reference>
<dbReference type="VEuPathDB" id="ToxoDB:cyc_02032"/>
<name>A0A1D3CWC1_9EIME</name>
<evidence type="ECO:0000313" key="2">
    <source>
        <dbReference type="Proteomes" id="UP000095192"/>
    </source>
</evidence>
<organism evidence="1 2">
    <name type="scientific">Cyclospora cayetanensis</name>
    <dbReference type="NCBI Taxonomy" id="88456"/>
    <lineage>
        <taxon>Eukaryota</taxon>
        <taxon>Sar</taxon>
        <taxon>Alveolata</taxon>
        <taxon>Apicomplexa</taxon>
        <taxon>Conoidasida</taxon>
        <taxon>Coccidia</taxon>
        <taxon>Eucoccidiorida</taxon>
        <taxon>Eimeriorina</taxon>
        <taxon>Eimeriidae</taxon>
        <taxon>Cyclospora</taxon>
    </lineage>
</organism>
<dbReference type="VEuPathDB" id="ToxoDB:LOC34618942"/>
<proteinExistence type="predicted"/>
<comment type="caution">
    <text evidence="1">The sequence shown here is derived from an EMBL/GenBank/DDBJ whole genome shotgun (WGS) entry which is preliminary data.</text>
</comment>